<protein>
    <submittedName>
        <fullName evidence="1">159_t:CDS:1</fullName>
    </submittedName>
</protein>
<evidence type="ECO:0000313" key="2">
    <source>
        <dbReference type="Proteomes" id="UP000789525"/>
    </source>
</evidence>
<comment type="caution">
    <text evidence="1">The sequence shown here is derived from an EMBL/GenBank/DDBJ whole genome shotgun (WGS) entry which is preliminary data.</text>
</comment>
<reference evidence="1" key="1">
    <citation type="submission" date="2021-06" db="EMBL/GenBank/DDBJ databases">
        <authorList>
            <person name="Kallberg Y."/>
            <person name="Tangrot J."/>
            <person name="Rosling A."/>
        </authorList>
    </citation>
    <scope>NUCLEOTIDE SEQUENCE</scope>
    <source>
        <strain evidence="1">CL356</strain>
    </source>
</reference>
<dbReference type="Proteomes" id="UP000789525">
    <property type="component" value="Unassembled WGS sequence"/>
</dbReference>
<feature type="non-terminal residue" evidence="1">
    <location>
        <position position="244"/>
    </location>
</feature>
<keyword evidence="2" id="KW-1185">Reference proteome</keyword>
<proteinExistence type="predicted"/>
<name>A0ACA9QRA6_9GLOM</name>
<organism evidence="1 2">
    <name type="scientific">Acaulospora colombiana</name>
    <dbReference type="NCBI Taxonomy" id="27376"/>
    <lineage>
        <taxon>Eukaryota</taxon>
        <taxon>Fungi</taxon>
        <taxon>Fungi incertae sedis</taxon>
        <taxon>Mucoromycota</taxon>
        <taxon>Glomeromycotina</taxon>
        <taxon>Glomeromycetes</taxon>
        <taxon>Diversisporales</taxon>
        <taxon>Acaulosporaceae</taxon>
        <taxon>Acaulospora</taxon>
    </lineage>
</organism>
<accession>A0ACA9QRA6</accession>
<feature type="non-terminal residue" evidence="1">
    <location>
        <position position="1"/>
    </location>
</feature>
<evidence type="ECO:0000313" key="1">
    <source>
        <dbReference type="EMBL" id="CAG8762071.1"/>
    </source>
</evidence>
<sequence length="244" mass="27631">PVHPFILIQRPKRLPYRPSISEFDNVCSWQLVLIFDTQPCVDKVRFCEGNLDVGARATALTLPLGDIYILDTTSLESTGPISDPKRRTDCIHTKMLLKASDSLFLLFKKSTKVYSIYWLDKEYSSTGKRANAEDTSIFEYNLSSFARHLVDVRIDSECEAIKMKSGCLMMVTARPTLHVFDLNLTLSGPHPSELAPITECDFTFAINNTSPNQYIATSCIDFDEQRIFHCTDVGFRIVSRTTLE</sequence>
<dbReference type="EMBL" id="CAJVPT010059492">
    <property type="protein sequence ID" value="CAG8762071.1"/>
    <property type="molecule type" value="Genomic_DNA"/>
</dbReference>
<gene>
    <name evidence="1" type="ORF">ACOLOM_LOCUS13251</name>
</gene>